<organism evidence="1 2">
    <name type="scientific">Comamonas testosteroni TK102</name>
    <dbReference type="NCBI Taxonomy" id="1392005"/>
    <lineage>
        <taxon>Bacteria</taxon>
        <taxon>Pseudomonadati</taxon>
        <taxon>Pseudomonadota</taxon>
        <taxon>Betaproteobacteria</taxon>
        <taxon>Burkholderiales</taxon>
        <taxon>Comamonadaceae</taxon>
        <taxon>Comamonas</taxon>
    </lineage>
</organism>
<gene>
    <name evidence="1" type="ORF">O987_15545</name>
</gene>
<accession>A0A076PTZ9</accession>
<dbReference type="Proteomes" id="UP000028782">
    <property type="component" value="Chromosome"/>
</dbReference>
<reference evidence="1 2" key="1">
    <citation type="journal article" date="2014" name="Genome Announc.">
        <title>Complete Genome Sequence of Polychlorinated Biphenyl Degrader Comamonas testosteroni TK102 (NBRC 109938).</title>
        <authorList>
            <person name="Fukuda K."/>
            <person name="Hosoyama A."/>
            <person name="Tsuchikane K."/>
            <person name="Ohji S."/>
            <person name="Yamazoe A."/>
            <person name="Fujita N."/>
            <person name="Shintani M."/>
            <person name="Kimbara K."/>
        </authorList>
    </citation>
    <scope>NUCLEOTIDE SEQUENCE [LARGE SCALE GENOMIC DNA]</scope>
    <source>
        <strain evidence="1">TK102</strain>
    </source>
</reference>
<dbReference type="KEGG" id="ctes:O987_15545"/>
<evidence type="ECO:0000313" key="2">
    <source>
        <dbReference type="Proteomes" id="UP000028782"/>
    </source>
</evidence>
<evidence type="ECO:0008006" key="3">
    <source>
        <dbReference type="Google" id="ProtNLM"/>
    </source>
</evidence>
<evidence type="ECO:0000313" key="1">
    <source>
        <dbReference type="EMBL" id="AIJ47220.1"/>
    </source>
</evidence>
<protein>
    <recommendedName>
        <fullName evidence="3">Transposase</fullName>
    </recommendedName>
</protein>
<dbReference type="AlphaFoldDB" id="A0A076PTZ9"/>
<dbReference type="HOGENOM" id="CLU_2842260_0_0_4"/>
<proteinExistence type="predicted"/>
<sequence length="65" mass="7470">MEDGRKWMKNFPDTYPQHLREQYELCHGNLQQAHGKAIRATKATAQCSPLVRHAEGDKTGAWQHP</sequence>
<name>A0A076PTZ9_COMTE</name>
<dbReference type="EMBL" id="CP006704">
    <property type="protein sequence ID" value="AIJ47220.1"/>
    <property type="molecule type" value="Genomic_DNA"/>
</dbReference>
<dbReference type="RefSeq" id="WP_043373181.1">
    <property type="nucleotide sequence ID" value="NZ_CP006704.1"/>
</dbReference>